<dbReference type="PRINTS" id="PR00834">
    <property type="entry name" value="PROTEASES2C"/>
</dbReference>
<name>A0A2N1UNA1_9BACT</name>
<dbReference type="InterPro" id="IPR001940">
    <property type="entry name" value="Peptidase_S1C"/>
</dbReference>
<proteinExistence type="predicted"/>
<gene>
    <name evidence="4" type="ORF">CVV26_02195</name>
</gene>
<reference evidence="4 5" key="1">
    <citation type="journal article" date="2017" name="ISME J.">
        <title>Potential for microbial H2 and metal transformations associated with novel bacteria and archaea in deep terrestrial subsurface sediments.</title>
        <authorList>
            <person name="Hernsdorf A.W."/>
            <person name="Amano Y."/>
            <person name="Miyakawa K."/>
            <person name="Ise K."/>
            <person name="Suzuki Y."/>
            <person name="Anantharaman K."/>
            <person name="Probst A."/>
            <person name="Burstein D."/>
            <person name="Thomas B.C."/>
            <person name="Banfield J.F."/>
        </authorList>
    </citation>
    <scope>NUCLEOTIDE SEQUENCE [LARGE SCALE GENOMIC DNA]</scope>
    <source>
        <strain evidence="4">HGW-Kuenenbacteria-1</strain>
    </source>
</reference>
<evidence type="ECO:0000313" key="5">
    <source>
        <dbReference type="Proteomes" id="UP000233414"/>
    </source>
</evidence>
<dbReference type="PANTHER" id="PTHR43343:SF3">
    <property type="entry name" value="PROTEASE DO-LIKE 8, CHLOROPLASTIC"/>
    <property type="match status" value="1"/>
</dbReference>
<feature type="coiled-coil region" evidence="3">
    <location>
        <begin position="609"/>
        <end position="636"/>
    </location>
</feature>
<dbReference type="EMBL" id="PGYQ01000008">
    <property type="protein sequence ID" value="PKL72304.1"/>
    <property type="molecule type" value="Genomic_DNA"/>
</dbReference>
<keyword evidence="3" id="KW-0175">Coiled coil</keyword>
<dbReference type="SUPFAM" id="SSF50494">
    <property type="entry name" value="Trypsin-like serine proteases"/>
    <property type="match status" value="1"/>
</dbReference>
<evidence type="ECO:0008006" key="6">
    <source>
        <dbReference type="Google" id="ProtNLM"/>
    </source>
</evidence>
<dbReference type="Pfam" id="PF13365">
    <property type="entry name" value="Trypsin_2"/>
    <property type="match status" value="1"/>
</dbReference>
<dbReference type="Gene3D" id="2.40.10.120">
    <property type="match status" value="1"/>
</dbReference>
<dbReference type="Proteomes" id="UP000233414">
    <property type="component" value="Unassembled WGS sequence"/>
</dbReference>
<protein>
    <recommendedName>
        <fullName evidence="6">Serine protease</fullName>
    </recommendedName>
</protein>
<comment type="caution">
    <text evidence="4">The sequence shown here is derived from an EMBL/GenBank/DDBJ whole genome shotgun (WGS) entry which is preliminary data.</text>
</comment>
<sequence length="905" mass="104582">MKKKFMQKTSYALFIIVFSFGLFSCLPLKAQEQTINISPVVQLISYRSIFGKHVEMLGWGSASIINKEGMIISNNHVVDDGKGKLATAFSVCLTKEKGKRPVCDYTATLISRDDKLDVALLKIDPQDINGQKVDYSQFLTIEPDFNYVPKTQDEAVLIGYPWIGADTISETKGIISGVMEYNDYQYIKTDALIAGGNSGGAMINSAGKLIGIPTFSISDWEGGMAYGLYIKEAQKFIEENINKQIESKTIIFDFPNYQKNIDQINKNQAVTDDLFNFNFDSKYEIKNYIANRYAQLSTKKMQDIAINNLTIELLPLPTITNNKHFLYYVNKYGGYFYDEQSQKLVEKKIGGLTFYTPIYKNDVSQGNTNWSNFYFTQFSPNSWLVINLEAPTWDEKNNEKIKKEIEDVLAKISFKSEKKDVLLKNFNFDLPALGLKIQEDSMVSNDRTGSYQQFFNNLYESFRFDLQQKDIYNGKGKTAQEIYKTETQDINSEYKSLITLNGHKGYIVCDSPNNLFGNYYPSYGPYSYNYYGDNSDENGLVMPEMKNCYLRITDGIYDQNKEEYFLNIIIKASKNNISKYLTELNNFLTNKLELAPISQGETKLVNIYKDLIVLQYNDLEDQNQEYKENLRLLIKYKLLKNEKKFIGEKPMKWQEVLPLYLKATYNIDCAKIAPKKCQSILAGNTVDWYDFFVNKMKIKLTSYVPKNKFDTFKKVVYYRLAGVNLKDWSDKTLAQFEATLNEEKNIENLDKTKIFDNAIYGKRKITLSDIGMNTSYFFSFQDPIFSPKKGIIWQKSLNDQAQDFNQEQPFLDSETKNLQKRRQNNEDNLDKCFKDKNDASSCLIKFMKESVKINKKEKEMENSYSVLTKANLYMNFLNNIDLGLFNSELSKKKDVVIETTEIKLE</sequence>
<dbReference type="GO" id="GO:0004252">
    <property type="term" value="F:serine-type endopeptidase activity"/>
    <property type="evidence" value="ECO:0007669"/>
    <property type="project" value="InterPro"/>
</dbReference>
<keyword evidence="1" id="KW-0645">Protease</keyword>
<organism evidence="4 5">
    <name type="scientific">Candidatus Kuenenbacteria bacterium HGW-Kuenenbacteria-1</name>
    <dbReference type="NCBI Taxonomy" id="2013812"/>
    <lineage>
        <taxon>Bacteria</taxon>
        <taxon>Candidatus Kueneniibacteriota</taxon>
    </lineage>
</organism>
<dbReference type="GO" id="GO:0006508">
    <property type="term" value="P:proteolysis"/>
    <property type="evidence" value="ECO:0007669"/>
    <property type="project" value="UniProtKB-KW"/>
</dbReference>
<keyword evidence="2" id="KW-0378">Hydrolase</keyword>
<evidence type="ECO:0000256" key="3">
    <source>
        <dbReference type="SAM" id="Coils"/>
    </source>
</evidence>
<evidence type="ECO:0000256" key="2">
    <source>
        <dbReference type="ARBA" id="ARBA00022801"/>
    </source>
</evidence>
<evidence type="ECO:0000256" key="1">
    <source>
        <dbReference type="ARBA" id="ARBA00022670"/>
    </source>
</evidence>
<dbReference type="PANTHER" id="PTHR43343">
    <property type="entry name" value="PEPTIDASE S12"/>
    <property type="match status" value="1"/>
</dbReference>
<dbReference type="PROSITE" id="PS51257">
    <property type="entry name" value="PROKAR_LIPOPROTEIN"/>
    <property type="match status" value="1"/>
</dbReference>
<evidence type="ECO:0000313" key="4">
    <source>
        <dbReference type="EMBL" id="PKL72304.1"/>
    </source>
</evidence>
<accession>A0A2N1UNA1</accession>
<dbReference type="InterPro" id="IPR009003">
    <property type="entry name" value="Peptidase_S1_PA"/>
</dbReference>
<dbReference type="InterPro" id="IPR051201">
    <property type="entry name" value="Chloro_Bact_Ser_Proteases"/>
</dbReference>
<dbReference type="AlphaFoldDB" id="A0A2N1UNA1"/>